<dbReference type="EMBL" id="NBNE01003540">
    <property type="protein sequence ID" value="OWZ07433.1"/>
    <property type="molecule type" value="Genomic_DNA"/>
</dbReference>
<dbReference type="Proteomes" id="UP000198211">
    <property type="component" value="Unassembled WGS sequence"/>
</dbReference>
<dbReference type="Gene3D" id="3.40.50.1820">
    <property type="entry name" value="alpha/beta hydrolase"/>
    <property type="match status" value="1"/>
</dbReference>
<keyword evidence="5" id="KW-1185">Reference proteome</keyword>
<dbReference type="InterPro" id="IPR013595">
    <property type="entry name" value="Pept_S33_TAP-like_C"/>
</dbReference>
<accession>A0A225VPS7</accession>
<dbReference type="Pfam" id="PF08386">
    <property type="entry name" value="Abhydrolase_4"/>
    <property type="match status" value="1"/>
</dbReference>
<reference evidence="5" key="1">
    <citation type="submission" date="2017-03" db="EMBL/GenBank/DDBJ databases">
        <title>Phytopthora megakarya and P. palmivora, two closely related causual agents of cacao black pod achieved similar genome size and gene model numbers by different mechanisms.</title>
        <authorList>
            <person name="Ali S."/>
            <person name="Shao J."/>
            <person name="Larry D.J."/>
            <person name="Kronmiller B."/>
            <person name="Shen D."/>
            <person name="Strem M.D."/>
            <person name="Melnick R.L."/>
            <person name="Guiltinan M.J."/>
            <person name="Tyler B.M."/>
            <person name="Meinhardt L.W."/>
            <person name="Bailey B.A."/>
        </authorList>
    </citation>
    <scope>NUCLEOTIDE SEQUENCE [LARGE SCALE GENOMIC DNA]</scope>
    <source>
        <strain evidence="5">zdho120</strain>
    </source>
</reference>
<evidence type="ECO:0000256" key="1">
    <source>
        <dbReference type="ARBA" id="ARBA00008645"/>
    </source>
</evidence>
<evidence type="ECO:0000256" key="2">
    <source>
        <dbReference type="SAM" id="SignalP"/>
    </source>
</evidence>
<dbReference type="PANTHER" id="PTHR43039">
    <property type="entry name" value="ESTERASE-RELATED"/>
    <property type="match status" value="1"/>
</dbReference>
<keyword evidence="2" id="KW-0732">Signal</keyword>
<comment type="caution">
    <text evidence="4">The sequence shown here is derived from an EMBL/GenBank/DDBJ whole genome shotgun (WGS) entry which is preliminary data.</text>
</comment>
<dbReference type="AlphaFoldDB" id="A0A225VPS7"/>
<evidence type="ECO:0000313" key="5">
    <source>
        <dbReference type="Proteomes" id="UP000198211"/>
    </source>
</evidence>
<evidence type="ECO:0000259" key="3">
    <source>
        <dbReference type="Pfam" id="PF08386"/>
    </source>
</evidence>
<evidence type="ECO:0000313" key="4">
    <source>
        <dbReference type="EMBL" id="OWZ07433.1"/>
    </source>
</evidence>
<feature type="chain" id="PRO_5012668885" description="Peptidase S33 tripeptidyl aminopeptidase-like C-terminal domain-containing protein" evidence="2">
    <location>
        <begin position="19"/>
        <end position="560"/>
    </location>
</feature>
<protein>
    <recommendedName>
        <fullName evidence="3">Peptidase S33 tripeptidyl aminopeptidase-like C-terminal domain-containing protein</fullName>
    </recommendedName>
</protein>
<feature type="domain" description="Peptidase S33 tripeptidyl aminopeptidase-like C-terminal" evidence="3">
    <location>
        <begin position="436"/>
        <end position="523"/>
    </location>
</feature>
<comment type="similarity">
    <text evidence="1">Belongs to the AB hydrolase superfamily.</text>
</comment>
<gene>
    <name evidence="4" type="ORF">PHMEG_00020174</name>
</gene>
<organism evidence="4 5">
    <name type="scientific">Phytophthora megakarya</name>
    <dbReference type="NCBI Taxonomy" id="4795"/>
    <lineage>
        <taxon>Eukaryota</taxon>
        <taxon>Sar</taxon>
        <taxon>Stramenopiles</taxon>
        <taxon>Oomycota</taxon>
        <taxon>Peronosporomycetes</taxon>
        <taxon>Peronosporales</taxon>
        <taxon>Peronosporaceae</taxon>
        <taxon>Phytophthora</taxon>
    </lineage>
</organism>
<proteinExistence type="inferred from homology"/>
<dbReference type="STRING" id="4795.A0A225VPS7"/>
<dbReference type="OrthoDB" id="425534at2759"/>
<name>A0A225VPS7_9STRA</name>
<feature type="signal peptide" evidence="2">
    <location>
        <begin position="1"/>
        <end position="18"/>
    </location>
</feature>
<dbReference type="InterPro" id="IPR029058">
    <property type="entry name" value="AB_hydrolase_fold"/>
</dbReference>
<sequence>MQLNFVTALAMMPTLLYAFNTSSNLNLNGWYPCSEYTFSDAGSSTGQLAQCAVYSAPLCYPGICETPENVNPKVDVFVKRIPATVGSPTSVSNVWLLDGGPGLPSTAMEEDMETLHAQLEGKVNVYTMDHRGTGRSTFLDCVAAQVTTTGSPFGAGINPSEVPACAKDLQVKYGDLASFSITTAATDLATFISKYTNGRSTIVYGVSYGTILVERLMHLAPPEVTGYVLDSNAAASGSPVDEFPYLSSYDVDFDEVGNSFLSLCEKDYECHHHFQPSNLNHTLHRLLEKFDNDPKSTCAELANGEPALGVRNSLNILLPDSTLRKFIPPVVYRLNRCSTEDVSVLTHFFTVLFPNTTTTYQDDVYFSGLLYNLLVFSEMWESPIPLKPELRFSEGINYMVPKYCAYSKDKSKGCNEFNTSNYDAPGIIYKRDQYWNKTATIPSQASVLLMSGTLDPQTPTKYAEYLFKALKGTKKELIKFAYATHGAILSTPIMRGSPDTCGMRVLASYVRSGGDLEHLNTSCVDELPAFNLTVPDDILRKYLGTKDAYDGAFNSSLTSN</sequence>
<dbReference type="SUPFAM" id="SSF53474">
    <property type="entry name" value="alpha/beta-Hydrolases"/>
    <property type="match status" value="1"/>
</dbReference>